<comment type="caution">
    <text evidence="1">The sequence shown here is derived from an EMBL/GenBank/DDBJ whole genome shotgun (WGS) entry which is preliminary data.</text>
</comment>
<evidence type="ECO:0008006" key="2">
    <source>
        <dbReference type="Google" id="ProtNLM"/>
    </source>
</evidence>
<organism evidence="1">
    <name type="scientific">marine sediment metagenome</name>
    <dbReference type="NCBI Taxonomy" id="412755"/>
    <lineage>
        <taxon>unclassified sequences</taxon>
        <taxon>metagenomes</taxon>
        <taxon>ecological metagenomes</taxon>
    </lineage>
</organism>
<dbReference type="AlphaFoldDB" id="X1G499"/>
<accession>X1G499</accession>
<protein>
    <recommendedName>
        <fullName evidence="2">DUF2399 domain-containing protein</fullName>
    </recommendedName>
</protein>
<feature type="non-terminal residue" evidence="1">
    <location>
        <position position="1"/>
    </location>
</feature>
<proteinExistence type="predicted"/>
<reference evidence="1" key="1">
    <citation type="journal article" date="2014" name="Front. Microbiol.">
        <title>High frequency of phylogenetically diverse reductive dehalogenase-homologous genes in deep subseafloor sedimentary metagenomes.</title>
        <authorList>
            <person name="Kawai M."/>
            <person name="Futagami T."/>
            <person name="Toyoda A."/>
            <person name="Takaki Y."/>
            <person name="Nishi S."/>
            <person name="Hori S."/>
            <person name="Arai W."/>
            <person name="Tsubouchi T."/>
            <person name="Morono Y."/>
            <person name="Uchiyama I."/>
            <person name="Ito T."/>
            <person name="Fujiyama A."/>
            <person name="Inagaki F."/>
            <person name="Takami H."/>
        </authorList>
    </citation>
    <scope>NUCLEOTIDE SEQUENCE</scope>
    <source>
        <strain evidence="1">Expedition CK06-06</strain>
    </source>
</reference>
<gene>
    <name evidence="1" type="ORF">S03H2_32012</name>
</gene>
<evidence type="ECO:0000313" key="1">
    <source>
        <dbReference type="EMBL" id="GAH52746.1"/>
    </source>
</evidence>
<name>X1G499_9ZZZZ</name>
<dbReference type="EMBL" id="BARU01019441">
    <property type="protein sequence ID" value="GAH52746.1"/>
    <property type="molecule type" value="Genomic_DNA"/>
</dbReference>
<sequence length="159" mass="18512">PARGFSSVSFLNDLRNRILISQKNGQQAIMLYFGDHDPSGKIMLPAMKETLEDEMKIEGMKYDPIALTPEQIEQYNLPVKMSSAKKTDSRYKKFSQRYGDEAVELDALSPKQLEEIIKKAIEEYIDLSKVKYHLEEEEKEESILRDFKQKVEGFIDDNW</sequence>